<dbReference type="EMBL" id="CP102096">
    <property type="protein sequence ID" value="UUM29540.1"/>
    <property type="molecule type" value="Genomic_DNA"/>
</dbReference>
<accession>A0ABY5LIC4</accession>
<proteinExistence type="predicted"/>
<evidence type="ECO:0000313" key="2">
    <source>
        <dbReference type="Proteomes" id="UP001058602"/>
    </source>
</evidence>
<gene>
    <name evidence="1" type="ORF">NP165_07340</name>
</gene>
<dbReference type="InterPro" id="IPR050767">
    <property type="entry name" value="Sel1_AlgK"/>
</dbReference>
<dbReference type="InterPro" id="IPR006597">
    <property type="entry name" value="Sel1-like"/>
</dbReference>
<protein>
    <submittedName>
        <fullName evidence="1">Sel1 repeat family protein</fullName>
    </submittedName>
</protein>
<dbReference type="PANTHER" id="PTHR11102">
    <property type="entry name" value="SEL-1-LIKE PROTEIN"/>
    <property type="match status" value="1"/>
</dbReference>
<reference evidence="1" key="1">
    <citation type="submission" date="2022-07" db="EMBL/GenBank/DDBJ databases">
        <title>Complete genome of Vibrio japonicus strain JCM 31412T and phylogenomic assessment of the Nereis clade of the genus Vibrio.</title>
        <authorList>
            <person name="Shlafstein M.D."/>
            <person name="Emsley S.A."/>
            <person name="Ushijima B."/>
            <person name="Videau P."/>
            <person name="Saw J.H."/>
        </authorList>
    </citation>
    <scope>NUCLEOTIDE SEQUENCE</scope>
    <source>
        <strain evidence="1">JCM 31412</strain>
    </source>
</reference>
<dbReference type="PANTHER" id="PTHR11102:SF160">
    <property type="entry name" value="ERAD-ASSOCIATED E3 UBIQUITIN-PROTEIN LIGASE COMPONENT HRD3"/>
    <property type="match status" value="1"/>
</dbReference>
<dbReference type="RefSeq" id="WP_257083330.1">
    <property type="nucleotide sequence ID" value="NZ_CP102096.1"/>
</dbReference>
<organism evidence="1 2">
    <name type="scientific">Vibrio japonicus</name>
    <dbReference type="NCBI Taxonomy" id="1824638"/>
    <lineage>
        <taxon>Bacteria</taxon>
        <taxon>Pseudomonadati</taxon>
        <taxon>Pseudomonadota</taxon>
        <taxon>Gammaproteobacteria</taxon>
        <taxon>Vibrionales</taxon>
        <taxon>Vibrionaceae</taxon>
        <taxon>Vibrio</taxon>
    </lineage>
</organism>
<name>A0ABY5LIC4_9VIBR</name>
<dbReference type="Pfam" id="PF08238">
    <property type="entry name" value="Sel1"/>
    <property type="match status" value="4"/>
</dbReference>
<dbReference type="Gene3D" id="1.25.40.10">
    <property type="entry name" value="Tetratricopeptide repeat domain"/>
    <property type="match status" value="2"/>
</dbReference>
<dbReference type="InterPro" id="IPR011990">
    <property type="entry name" value="TPR-like_helical_dom_sf"/>
</dbReference>
<dbReference type="SMART" id="SM00671">
    <property type="entry name" value="SEL1"/>
    <property type="match status" value="5"/>
</dbReference>
<dbReference type="Proteomes" id="UP001058602">
    <property type="component" value="Chromosome 1"/>
</dbReference>
<keyword evidence="2" id="KW-1185">Reference proteome</keyword>
<evidence type="ECO:0000313" key="1">
    <source>
        <dbReference type="EMBL" id="UUM29540.1"/>
    </source>
</evidence>
<sequence>MLARILITWLIFTYPLFSQAEDSYKEMSIQKLNVMAEQGDKLAQYYAGYYYYDNYEYKKAANYFLKAGEQGHAHSYYVLGVMLLTTSDNDELAIEYYTKAAELDHDYATVYLANFYYVGDYVKQDKRKAFYWYKKLADRKHVVTAWAYLAQMYYDGEGTIQDYKKAANYAHRAAIWKNERAQKILGDLYWYGYGSLNQDRVYSYMWYLLSKYNGNKTITLPKLSAEQVEKAQDFAEECISSNYKNCGENITTDVLPM</sequence>
<dbReference type="SUPFAM" id="SSF81901">
    <property type="entry name" value="HCP-like"/>
    <property type="match status" value="1"/>
</dbReference>